<dbReference type="GO" id="GO:0019165">
    <property type="term" value="F:thiamine kinase activity"/>
    <property type="evidence" value="ECO:0007669"/>
    <property type="project" value="UniProtKB-UniRule"/>
</dbReference>
<evidence type="ECO:0000256" key="1">
    <source>
        <dbReference type="ARBA" id="ARBA00022679"/>
    </source>
</evidence>
<dbReference type="Pfam" id="PF01636">
    <property type="entry name" value="APH"/>
    <property type="match status" value="1"/>
</dbReference>
<evidence type="ECO:0000256" key="3">
    <source>
        <dbReference type="ARBA" id="ARBA00022777"/>
    </source>
</evidence>
<dbReference type="GO" id="GO:0009229">
    <property type="term" value="P:thiamine diphosphate biosynthetic process"/>
    <property type="evidence" value="ECO:0007669"/>
    <property type="project" value="UniProtKB-UniRule"/>
</dbReference>
<dbReference type="EMBL" id="CP019445">
    <property type="protein sequence ID" value="APZ06138.1"/>
    <property type="molecule type" value="Genomic_DNA"/>
</dbReference>
<dbReference type="Gene3D" id="3.90.1200.10">
    <property type="match status" value="1"/>
</dbReference>
<keyword evidence="4 5" id="KW-0067">ATP-binding</keyword>
<dbReference type="InterPro" id="IPR014093">
    <property type="entry name" value="Thiamine_kinase"/>
</dbReference>
<protein>
    <recommendedName>
        <fullName evidence="5">Thiamine kinase</fullName>
        <ecNumber evidence="5">2.7.1.89</ecNumber>
    </recommendedName>
</protein>
<feature type="domain" description="Aminoglycoside phosphotransferase" evidence="6">
    <location>
        <begin position="37"/>
        <end position="218"/>
    </location>
</feature>
<comment type="similarity">
    <text evidence="5">Belongs to the thiamine kinase family.</text>
</comment>
<keyword evidence="2 5" id="KW-0547">Nucleotide-binding</keyword>
<keyword evidence="1 5" id="KW-0808">Transferase</keyword>
<comment type="function">
    <text evidence="5">Catalyzes the phosphorylation of thiamine to thiamine phosphate.</text>
</comment>
<evidence type="ECO:0000259" key="6">
    <source>
        <dbReference type="Pfam" id="PF01636"/>
    </source>
</evidence>
<proteinExistence type="inferred from homology"/>
<evidence type="ECO:0000313" key="8">
    <source>
        <dbReference type="Proteomes" id="UP000187148"/>
    </source>
</evidence>
<dbReference type="SUPFAM" id="SSF56112">
    <property type="entry name" value="Protein kinase-like (PK-like)"/>
    <property type="match status" value="1"/>
</dbReference>
<evidence type="ECO:0000313" key="7">
    <source>
        <dbReference type="EMBL" id="APZ06138.1"/>
    </source>
</evidence>
<organism evidence="7 8">
    <name type="scientific">Kosakonia cowanii JCM 10956 = DSM 18146</name>
    <dbReference type="NCBI Taxonomy" id="1300165"/>
    <lineage>
        <taxon>Bacteria</taxon>
        <taxon>Pseudomonadati</taxon>
        <taxon>Pseudomonadota</taxon>
        <taxon>Gammaproteobacteria</taxon>
        <taxon>Enterobacterales</taxon>
        <taxon>Enterobacteriaceae</taxon>
        <taxon>Kosakonia</taxon>
    </lineage>
</organism>
<dbReference type="InterPro" id="IPR011009">
    <property type="entry name" value="Kinase-like_dom_sf"/>
</dbReference>
<dbReference type="UniPathway" id="UPA00060">
    <property type="reaction ID" value="UER00596"/>
</dbReference>
<sequence>MPFNSSNLTRDAILSRDFPHYAPVASQHVGLSGGSCLISDGQQTLVLRHQHQAAPASFLRQYRLLRHLPATIAPQPLFFAAGWMAIDYIPGTIDTALPQADALARLLYDLHLQKCFGWRITLLPLLERDWQCSAPARRTPFWLRQLKRLRRQREPLPLRLAPLHMDVHAGNIVHGEKGLRLIDWEYAGDGDVALELAGIWCENEAQRAEIAARYASQADIDPPLLWRQVKRWRPWVLILMVGWYERRWQQTGDQQFIMLANEIWRQLQSEG</sequence>
<dbReference type="AlphaFoldDB" id="A0A807LJB0"/>
<dbReference type="HAMAP" id="MF_01604">
    <property type="entry name" value="Thiamine_kinase"/>
    <property type="match status" value="1"/>
</dbReference>
<comment type="pathway">
    <text evidence="5">Cofactor biosynthesis; thiamine diphosphate biosynthesis; thiamine phosphate from thiamine: step 1/1.</text>
</comment>
<dbReference type="KEGG" id="kco:BWI95_14330"/>
<keyword evidence="3 5" id="KW-0418">Kinase</keyword>
<comment type="catalytic activity">
    <reaction evidence="5">
        <text>thiamine + ATP = thiamine phosphate + ADP + H(+)</text>
        <dbReference type="Rhea" id="RHEA:12012"/>
        <dbReference type="ChEBI" id="CHEBI:15378"/>
        <dbReference type="ChEBI" id="CHEBI:18385"/>
        <dbReference type="ChEBI" id="CHEBI:30616"/>
        <dbReference type="ChEBI" id="CHEBI:37575"/>
        <dbReference type="ChEBI" id="CHEBI:456216"/>
        <dbReference type="EC" id="2.7.1.89"/>
    </reaction>
</comment>
<evidence type="ECO:0000256" key="4">
    <source>
        <dbReference type="ARBA" id="ARBA00022840"/>
    </source>
</evidence>
<keyword evidence="8" id="KW-1185">Reference proteome</keyword>
<dbReference type="Proteomes" id="UP000187148">
    <property type="component" value="Chromosome"/>
</dbReference>
<dbReference type="RefSeq" id="WP_054803907.1">
    <property type="nucleotide sequence ID" value="NZ_CP019445.1"/>
</dbReference>
<dbReference type="InterPro" id="IPR002575">
    <property type="entry name" value="Aminoglycoside_PTrfase"/>
</dbReference>
<dbReference type="NCBIfam" id="NF007620">
    <property type="entry name" value="PRK10271.1"/>
    <property type="match status" value="1"/>
</dbReference>
<evidence type="ECO:0000256" key="5">
    <source>
        <dbReference type="HAMAP-Rule" id="MF_01604"/>
    </source>
</evidence>
<dbReference type="GO" id="GO:0005524">
    <property type="term" value="F:ATP binding"/>
    <property type="evidence" value="ECO:0007669"/>
    <property type="project" value="UniProtKB-KW"/>
</dbReference>
<gene>
    <name evidence="5" type="primary">thiK</name>
    <name evidence="7" type="ORF">BWI95_14330</name>
</gene>
<evidence type="ECO:0000256" key="2">
    <source>
        <dbReference type="ARBA" id="ARBA00022741"/>
    </source>
</evidence>
<dbReference type="EC" id="2.7.1.89" evidence="5"/>
<reference evidence="7 8" key="1">
    <citation type="submission" date="2017-01" db="EMBL/GenBank/DDBJ databases">
        <authorList>
            <person name="Cao J.-M."/>
        </authorList>
    </citation>
    <scope>NUCLEOTIDE SEQUENCE [LARGE SCALE GENOMIC DNA]</scope>
    <source>
        <strain evidence="7 8">888-76</strain>
    </source>
</reference>
<accession>A0A807LJB0</accession>
<name>A0A807LJB0_9ENTR</name>
<dbReference type="GO" id="GO:0006772">
    <property type="term" value="P:thiamine metabolic process"/>
    <property type="evidence" value="ECO:0007669"/>
    <property type="project" value="InterPro"/>
</dbReference>